<evidence type="ECO:0000313" key="2">
    <source>
        <dbReference type="EnsemblPlants" id="Solyc09g015375.1.1"/>
    </source>
</evidence>
<feature type="compositionally biased region" description="Basic residues" evidence="1">
    <location>
        <begin position="209"/>
        <end position="218"/>
    </location>
</feature>
<dbReference type="InParanoid" id="A0A3Q7IVP0"/>
<keyword evidence="3" id="KW-1185">Reference proteome</keyword>
<dbReference type="Gramene" id="Solyc09g015375.1.1">
    <property type="protein sequence ID" value="Solyc09g015375.1.1"/>
    <property type="gene ID" value="Solyc09g015375.1"/>
</dbReference>
<feature type="region of interest" description="Disordered" evidence="1">
    <location>
        <begin position="185"/>
        <end position="218"/>
    </location>
</feature>
<accession>A0A3Q7IVP0</accession>
<sequence length="218" mass="24608">MPSYSNTERAIHIQTTEKAMHIQTTEKAIHIKFLRRPFTSNCREGHHIQKPRKPSYSNAERDIHIQTAERAIHIQMPRRPLSSSLLKISRKNATKQYTPGQVHAEIQREVASNSTIVRLLLLFPQNRATPAPSGVIVLITLTSTFSPFADFQSKDPTPPRLLAIASKKSILKFEFILNLLDSPSNRSSKSVHSGGVLHDQARRPSLAAPKKRLMVRSR</sequence>
<reference evidence="2" key="1">
    <citation type="journal article" date="2012" name="Nature">
        <title>The tomato genome sequence provides insights into fleshy fruit evolution.</title>
        <authorList>
            <consortium name="Tomato Genome Consortium"/>
        </authorList>
    </citation>
    <scope>NUCLEOTIDE SEQUENCE [LARGE SCALE GENOMIC DNA]</scope>
    <source>
        <strain evidence="2">cv. Heinz 1706</strain>
    </source>
</reference>
<proteinExistence type="predicted"/>
<protein>
    <submittedName>
        <fullName evidence="2">Uncharacterized protein</fullName>
    </submittedName>
</protein>
<reference evidence="2" key="2">
    <citation type="submission" date="2019-01" db="UniProtKB">
        <authorList>
            <consortium name="EnsemblPlants"/>
        </authorList>
    </citation>
    <scope>IDENTIFICATION</scope>
    <source>
        <strain evidence="2">cv. Heinz 1706</strain>
    </source>
</reference>
<evidence type="ECO:0000313" key="3">
    <source>
        <dbReference type="Proteomes" id="UP000004994"/>
    </source>
</evidence>
<name>A0A3Q7IVP0_SOLLC</name>
<dbReference type="Proteomes" id="UP000004994">
    <property type="component" value="Chromosome 9"/>
</dbReference>
<dbReference type="EnsemblPlants" id="Solyc09g015375.1.1">
    <property type="protein sequence ID" value="Solyc09g015375.1.1"/>
    <property type="gene ID" value="Solyc09g015375.1"/>
</dbReference>
<dbReference type="AlphaFoldDB" id="A0A3Q7IVP0"/>
<evidence type="ECO:0000256" key="1">
    <source>
        <dbReference type="SAM" id="MobiDB-lite"/>
    </source>
</evidence>
<organism evidence="2">
    <name type="scientific">Solanum lycopersicum</name>
    <name type="common">Tomato</name>
    <name type="synonym">Lycopersicon esculentum</name>
    <dbReference type="NCBI Taxonomy" id="4081"/>
    <lineage>
        <taxon>Eukaryota</taxon>
        <taxon>Viridiplantae</taxon>
        <taxon>Streptophyta</taxon>
        <taxon>Embryophyta</taxon>
        <taxon>Tracheophyta</taxon>
        <taxon>Spermatophyta</taxon>
        <taxon>Magnoliopsida</taxon>
        <taxon>eudicotyledons</taxon>
        <taxon>Gunneridae</taxon>
        <taxon>Pentapetalae</taxon>
        <taxon>asterids</taxon>
        <taxon>lamiids</taxon>
        <taxon>Solanales</taxon>
        <taxon>Solanaceae</taxon>
        <taxon>Solanoideae</taxon>
        <taxon>Solaneae</taxon>
        <taxon>Solanum</taxon>
        <taxon>Solanum subgen. Lycopersicon</taxon>
    </lineage>
</organism>